<sequence length="84" mass="8741">MSGLSAELTDRAEELATDLIAVVNGEPQDAVIVAVVALIGGLAVSIASDRPSAEDLVKALMKDCLEDIGDHYAVEADLQACQMN</sequence>
<organism evidence="1 2">
    <name type="scientific">Devosia enhydra</name>
    <dbReference type="NCBI Taxonomy" id="665118"/>
    <lineage>
        <taxon>Bacteria</taxon>
        <taxon>Pseudomonadati</taxon>
        <taxon>Pseudomonadota</taxon>
        <taxon>Alphaproteobacteria</taxon>
        <taxon>Hyphomicrobiales</taxon>
        <taxon>Devosiaceae</taxon>
        <taxon>Devosia</taxon>
    </lineage>
</organism>
<reference evidence="1 2" key="1">
    <citation type="submission" date="2016-11" db="EMBL/GenBank/DDBJ databases">
        <authorList>
            <person name="Jaros S."/>
            <person name="Januszkiewicz K."/>
            <person name="Wedrychowicz H."/>
        </authorList>
    </citation>
    <scope>NUCLEOTIDE SEQUENCE [LARGE SCALE GENOMIC DNA]</scope>
    <source>
        <strain evidence="1 2">ATCC 23634</strain>
    </source>
</reference>
<accession>A0A1K2I0R1</accession>
<dbReference type="RefSeq" id="WP_072345224.1">
    <property type="nucleotide sequence ID" value="NZ_FPKU01000003.1"/>
</dbReference>
<gene>
    <name evidence="1" type="ORF">SAMN02983003_3153</name>
</gene>
<dbReference type="EMBL" id="FPKU01000003">
    <property type="protein sequence ID" value="SFZ85981.1"/>
    <property type="molecule type" value="Genomic_DNA"/>
</dbReference>
<keyword evidence="2" id="KW-1185">Reference proteome</keyword>
<dbReference type="Proteomes" id="UP000183447">
    <property type="component" value="Unassembled WGS sequence"/>
</dbReference>
<evidence type="ECO:0000313" key="2">
    <source>
        <dbReference type="Proteomes" id="UP000183447"/>
    </source>
</evidence>
<protein>
    <submittedName>
        <fullName evidence="1">Uncharacterized protein</fullName>
    </submittedName>
</protein>
<name>A0A1K2I0R1_9HYPH</name>
<proteinExistence type="predicted"/>
<dbReference type="AlphaFoldDB" id="A0A1K2I0R1"/>
<dbReference type="STRING" id="665118.SAMN02983003_3153"/>
<evidence type="ECO:0000313" key="1">
    <source>
        <dbReference type="EMBL" id="SFZ85981.1"/>
    </source>
</evidence>